<protein>
    <submittedName>
        <fullName evidence="2">Uncharacterized protein</fullName>
    </submittedName>
</protein>
<dbReference type="EMBL" id="BRXS01000007">
    <property type="protein sequence ID" value="GLC27896.1"/>
    <property type="molecule type" value="Genomic_DNA"/>
</dbReference>
<proteinExistence type="predicted"/>
<evidence type="ECO:0000313" key="3">
    <source>
        <dbReference type="Proteomes" id="UP001161325"/>
    </source>
</evidence>
<gene>
    <name evidence="2" type="ORF">rosag_44090</name>
</gene>
<evidence type="ECO:0000313" key="2">
    <source>
        <dbReference type="EMBL" id="GLC27896.1"/>
    </source>
</evidence>
<dbReference type="RefSeq" id="WP_284352325.1">
    <property type="nucleotide sequence ID" value="NZ_BRXS01000007.1"/>
</dbReference>
<name>A0AA37V8K9_9BACT</name>
<accession>A0AA37V8K9</accession>
<dbReference type="AlphaFoldDB" id="A0AA37V8K9"/>
<organism evidence="2 3">
    <name type="scientific">Roseisolibacter agri</name>
    <dbReference type="NCBI Taxonomy" id="2014610"/>
    <lineage>
        <taxon>Bacteria</taxon>
        <taxon>Pseudomonadati</taxon>
        <taxon>Gemmatimonadota</taxon>
        <taxon>Gemmatimonadia</taxon>
        <taxon>Gemmatimonadales</taxon>
        <taxon>Gemmatimonadaceae</taxon>
        <taxon>Roseisolibacter</taxon>
    </lineage>
</organism>
<keyword evidence="1" id="KW-1133">Transmembrane helix</keyword>
<evidence type="ECO:0000256" key="1">
    <source>
        <dbReference type="SAM" id="Phobius"/>
    </source>
</evidence>
<keyword evidence="1" id="KW-0812">Transmembrane</keyword>
<dbReference type="Proteomes" id="UP001161325">
    <property type="component" value="Unassembled WGS sequence"/>
</dbReference>
<keyword evidence="3" id="KW-1185">Reference proteome</keyword>
<feature type="transmembrane region" description="Helical" evidence="1">
    <location>
        <begin position="12"/>
        <end position="35"/>
    </location>
</feature>
<reference evidence="2" key="1">
    <citation type="submission" date="2022-08" db="EMBL/GenBank/DDBJ databases">
        <title>Draft genome sequencing of Roseisolibacter agri AW1220.</title>
        <authorList>
            <person name="Tobiishi Y."/>
            <person name="Tonouchi A."/>
        </authorList>
    </citation>
    <scope>NUCLEOTIDE SEQUENCE</scope>
    <source>
        <strain evidence="2">AW1220</strain>
    </source>
</reference>
<sequence>MRRSPRARAGTSLPAVLIGVTLSTLAVALLGRAMVDLLRHAHRLHAREQARAQLGQAAGVLAAELRGATALPSPTDVADLLLVADTAVEVRAPVGGGVACATGGDYVEVLESVATGAPAVGWWSDAPEAGDVVHVHDEGAQPTVRDDAWHARDLVAVEHSATACATGPFAPWRAAGAQLRLRLAGAALPATVSAGAPVRVTRRRRYVHYRAGDGTWQLGQREWSAALGALQPVAGPLASRSAQAPGLSVVARDAGRLDVVARVELAFPGARWRDSAVVRAPLDTGRAP</sequence>
<comment type="caution">
    <text evidence="2">The sequence shown here is derived from an EMBL/GenBank/DDBJ whole genome shotgun (WGS) entry which is preliminary data.</text>
</comment>
<keyword evidence="1" id="KW-0472">Membrane</keyword>